<evidence type="ECO:0000313" key="2">
    <source>
        <dbReference type="Proteomes" id="UP000789759"/>
    </source>
</evidence>
<evidence type="ECO:0000313" key="1">
    <source>
        <dbReference type="EMBL" id="CAG8813597.1"/>
    </source>
</evidence>
<name>A0A9N9PD61_9GLOM</name>
<organism evidence="1 2">
    <name type="scientific">Cetraspora pellucida</name>
    <dbReference type="NCBI Taxonomy" id="1433469"/>
    <lineage>
        <taxon>Eukaryota</taxon>
        <taxon>Fungi</taxon>
        <taxon>Fungi incertae sedis</taxon>
        <taxon>Mucoromycota</taxon>
        <taxon>Glomeromycotina</taxon>
        <taxon>Glomeromycetes</taxon>
        <taxon>Diversisporales</taxon>
        <taxon>Gigasporaceae</taxon>
        <taxon>Cetraspora</taxon>
    </lineage>
</organism>
<comment type="caution">
    <text evidence="1">The sequence shown here is derived from an EMBL/GenBank/DDBJ whole genome shotgun (WGS) entry which is preliminary data.</text>
</comment>
<reference evidence="1" key="1">
    <citation type="submission" date="2021-06" db="EMBL/GenBank/DDBJ databases">
        <authorList>
            <person name="Kallberg Y."/>
            <person name="Tangrot J."/>
            <person name="Rosling A."/>
        </authorList>
    </citation>
    <scope>NUCLEOTIDE SEQUENCE</scope>
    <source>
        <strain evidence="1">FL966</strain>
    </source>
</reference>
<dbReference type="AlphaFoldDB" id="A0A9N9PD61"/>
<sequence>SRFNNDNKPGSISDVWTLLRRIFMKPGLEELRSEKLNHINKKYGLLKKNKAICEVINLGADEVP</sequence>
<dbReference type="Proteomes" id="UP000789759">
    <property type="component" value="Unassembled WGS sequence"/>
</dbReference>
<dbReference type="EMBL" id="CAJVQA010041066">
    <property type="protein sequence ID" value="CAG8813597.1"/>
    <property type="molecule type" value="Genomic_DNA"/>
</dbReference>
<gene>
    <name evidence="1" type="ORF">CPELLU_LOCUS18934</name>
</gene>
<accession>A0A9N9PD61</accession>
<feature type="non-terminal residue" evidence="1">
    <location>
        <position position="64"/>
    </location>
</feature>
<protein>
    <submittedName>
        <fullName evidence="1">25036_t:CDS:1</fullName>
    </submittedName>
</protein>
<proteinExistence type="predicted"/>
<keyword evidence="2" id="KW-1185">Reference proteome</keyword>